<organism evidence="3 4">
    <name type="scientific">Salmonella enterica I</name>
    <dbReference type="NCBI Taxonomy" id="59201"/>
    <lineage>
        <taxon>Bacteria</taxon>
        <taxon>Pseudomonadati</taxon>
        <taxon>Pseudomonadota</taxon>
        <taxon>Gammaproteobacteria</taxon>
        <taxon>Enterobacterales</taxon>
        <taxon>Enterobacteriaceae</taxon>
        <taxon>Salmonella</taxon>
    </lineage>
</organism>
<dbReference type="EMBL" id="UGXK01000002">
    <property type="protein sequence ID" value="SUI39733.1"/>
    <property type="molecule type" value="Genomic_DNA"/>
</dbReference>
<name>A0A379Y226_SALET</name>
<dbReference type="AlphaFoldDB" id="A0A379Y226"/>
<dbReference type="Pfam" id="PF13752">
    <property type="entry name" value="DUF4165"/>
    <property type="match status" value="1"/>
</dbReference>
<protein>
    <submittedName>
        <fullName evidence="3">Periplasmic protein</fullName>
    </submittedName>
</protein>
<evidence type="ECO:0000313" key="3">
    <source>
        <dbReference type="EMBL" id="SUI39733.1"/>
    </source>
</evidence>
<accession>A0A379Y226</accession>
<dbReference type="InterPro" id="IPR025429">
    <property type="entry name" value="DUF4165"/>
</dbReference>
<feature type="signal peptide" evidence="1">
    <location>
        <begin position="1"/>
        <end position="21"/>
    </location>
</feature>
<evidence type="ECO:0000256" key="1">
    <source>
        <dbReference type="SAM" id="SignalP"/>
    </source>
</evidence>
<proteinExistence type="predicted"/>
<keyword evidence="1" id="KW-0732">Signal</keyword>
<feature type="domain" description="DUF4165" evidence="2">
    <location>
        <begin position="19"/>
        <end position="138"/>
    </location>
</feature>
<evidence type="ECO:0000259" key="2">
    <source>
        <dbReference type="Pfam" id="PF13752"/>
    </source>
</evidence>
<gene>
    <name evidence="3" type="ORF">NCTC5798_06176</name>
</gene>
<sequence>MKYQAIALTMTMLGVSVPASAQIYESSFTDTNGIEVHAPSTRQLLNPASPVTLTLIAGLDRYVNVKVTSASGTQLLNTTTTRTSVSDRLTAGDGTEFYGKKVTLPMLGEGQSVVQVSILDLNQSVVATYSYNWLIDTTPPNGDALTANVGSGSTSGSIWKLGLEGTGQYDFTSTNVTDLPVNQRVA</sequence>
<evidence type="ECO:0000313" key="4">
    <source>
        <dbReference type="Proteomes" id="UP000255534"/>
    </source>
</evidence>
<feature type="chain" id="PRO_5017003950" evidence="1">
    <location>
        <begin position="22"/>
        <end position="186"/>
    </location>
</feature>
<dbReference type="Proteomes" id="UP000255534">
    <property type="component" value="Unassembled WGS sequence"/>
</dbReference>
<reference evidence="3 4" key="1">
    <citation type="submission" date="2018-06" db="EMBL/GenBank/DDBJ databases">
        <authorList>
            <consortium name="Pathogen Informatics"/>
            <person name="Doyle S."/>
        </authorList>
    </citation>
    <scope>NUCLEOTIDE SEQUENCE [LARGE SCALE GENOMIC DNA]</scope>
    <source>
        <strain evidence="3 4">NCTC5798</strain>
    </source>
</reference>